<organism evidence="1 2">
    <name type="scientific">Actinomyces oris</name>
    <dbReference type="NCBI Taxonomy" id="544580"/>
    <lineage>
        <taxon>Bacteria</taxon>
        <taxon>Bacillati</taxon>
        <taxon>Actinomycetota</taxon>
        <taxon>Actinomycetes</taxon>
        <taxon>Actinomycetales</taxon>
        <taxon>Actinomycetaceae</taxon>
        <taxon>Actinomyces</taxon>
    </lineage>
</organism>
<accession>A0A1Q8VJY7</accession>
<proteinExistence type="predicted"/>
<sequence length="178" mass="19910">MISISAIKGQQFRVYPTEEGVAIIRAIAEHRWPMTINEAFTLRDQFGWRPTPGDGTIFTTPVSNGEEDGYIGNDVTDTSLVSRINFNLTTRLYSDAEPQIDHIIRSQYKAYVDALNSLYGQSSTESSTVGVLNTWNLPSRVSITLGGTRRFIDVVIESPAMMDLTEAEQRYFDEGGDF</sequence>
<evidence type="ECO:0000313" key="2">
    <source>
        <dbReference type="Proteomes" id="UP000186394"/>
    </source>
</evidence>
<protein>
    <submittedName>
        <fullName evidence="1">Uncharacterized protein</fullName>
    </submittedName>
</protein>
<dbReference type="EMBL" id="MSKL01000025">
    <property type="protein sequence ID" value="OLO48398.1"/>
    <property type="molecule type" value="Genomic_DNA"/>
</dbReference>
<dbReference type="AlphaFoldDB" id="A0A1Q8VJY7"/>
<dbReference type="InterPro" id="IPR046268">
    <property type="entry name" value="DUF6301"/>
</dbReference>
<dbReference type="Pfam" id="PF19818">
    <property type="entry name" value="DUF6301"/>
    <property type="match status" value="1"/>
</dbReference>
<evidence type="ECO:0000313" key="1">
    <source>
        <dbReference type="EMBL" id="OLO48398.1"/>
    </source>
</evidence>
<gene>
    <name evidence="1" type="ORF">BKH28_10435</name>
</gene>
<reference evidence="1 2" key="1">
    <citation type="submission" date="2016-12" db="EMBL/GenBank/DDBJ databases">
        <title>Genomic comparison of strains in the 'Actinomyces naeslundii' group.</title>
        <authorList>
            <person name="Mughal S.R."/>
            <person name="Do T."/>
            <person name="Gilbert S.C."/>
            <person name="Witherden E.A."/>
            <person name="Didelot X."/>
            <person name="Beighton D."/>
        </authorList>
    </citation>
    <scope>NUCLEOTIDE SEQUENCE [LARGE SCALE GENOMIC DNA]</scope>
    <source>
        <strain evidence="1 2">P6N</strain>
    </source>
</reference>
<comment type="caution">
    <text evidence="1">The sequence shown here is derived from an EMBL/GenBank/DDBJ whole genome shotgun (WGS) entry which is preliminary data.</text>
</comment>
<dbReference type="OrthoDB" id="3259324at2"/>
<dbReference type="Proteomes" id="UP000186394">
    <property type="component" value="Unassembled WGS sequence"/>
</dbReference>
<name>A0A1Q8VJY7_9ACTO</name>